<gene>
    <name evidence="3" type="ORF">JOC73_001633</name>
</gene>
<dbReference type="RefSeq" id="WP_204401877.1">
    <property type="nucleotide sequence ID" value="NZ_JAFBEE010000009.1"/>
</dbReference>
<evidence type="ECO:0000259" key="2">
    <source>
        <dbReference type="PROSITE" id="PS50965"/>
    </source>
</evidence>
<dbReference type="InterPro" id="IPR011528">
    <property type="entry name" value="NERD"/>
</dbReference>
<dbReference type="EMBL" id="JAFBEE010000009">
    <property type="protein sequence ID" value="MBM7615071.1"/>
    <property type="molecule type" value="Genomic_DNA"/>
</dbReference>
<evidence type="ECO:0000313" key="4">
    <source>
        <dbReference type="Proteomes" id="UP001314796"/>
    </source>
</evidence>
<sequence length="243" mass="28227">MNTQKKNNSTSKRLNLFSKDPLWLYLLGISGFTFVLVNSFRGYLLALLVLLASLVIIYLLYFGENYHLHQKVAKQLEKFNDSQQYSILPAIELSDANRQGYSDYIVISPKGIFNIRILDFEGTISGMENDQLWSYTQVLNPYDTINKTIENPVDPHKRTQRIIEDLLEKNYIKYIPIQSIFVINNHDAIFESDTNIPVVKVKDLYSFIEEYQDRSNMFSILHEIQSIILMEVPNYHISLSSEG</sequence>
<dbReference type="Proteomes" id="UP001314796">
    <property type="component" value="Unassembled WGS sequence"/>
</dbReference>
<keyword evidence="1" id="KW-0812">Transmembrane</keyword>
<dbReference type="Pfam" id="PF08378">
    <property type="entry name" value="NERD"/>
    <property type="match status" value="1"/>
</dbReference>
<feature type="domain" description="NERD" evidence="2">
    <location>
        <begin position="64"/>
        <end position="186"/>
    </location>
</feature>
<feature type="transmembrane region" description="Helical" evidence="1">
    <location>
        <begin position="21"/>
        <end position="37"/>
    </location>
</feature>
<evidence type="ECO:0000256" key="1">
    <source>
        <dbReference type="SAM" id="Phobius"/>
    </source>
</evidence>
<keyword evidence="1" id="KW-0472">Membrane</keyword>
<accession>A0ABS2NQ77</accession>
<feature type="transmembrane region" description="Helical" evidence="1">
    <location>
        <begin position="43"/>
        <end position="61"/>
    </location>
</feature>
<keyword evidence="1" id="KW-1133">Transmembrane helix</keyword>
<proteinExistence type="predicted"/>
<reference evidence="3 4" key="1">
    <citation type="submission" date="2021-01" db="EMBL/GenBank/DDBJ databases">
        <title>Genomic Encyclopedia of Type Strains, Phase IV (KMG-IV): sequencing the most valuable type-strain genomes for metagenomic binning, comparative biology and taxonomic classification.</title>
        <authorList>
            <person name="Goeker M."/>
        </authorList>
    </citation>
    <scope>NUCLEOTIDE SEQUENCE [LARGE SCALE GENOMIC DNA]</scope>
    <source>
        <strain evidence="3 4">DSM 25890</strain>
    </source>
</reference>
<keyword evidence="4" id="KW-1185">Reference proteome</keyword>
<organism evidence="3 4">
    <name type="scientific">Alkaliphilus hydrothermalis</name>
    <dbReference type="NCBI Taxonomy" id="1482730"/>
    <lineage>
        <taxon>Bacteria</taxon>
        <taxon>Bacillati</taxon>
        <taxon>Bacillota</taxon>
        <taxon>Clostridia</taxon>
        <taxon>Peptostreptococcales</taxon>
        <taxon>Natronincolaceae</taxon>
        <taxon>Alkaliphilus</taxon>
    </lineage>
</organism>
<evidence type="ECO:0000313" key="3">
    <source>
        <dbReference type="EMBL" id="MBM7615071.1"/>
    </source>
</evidence>
<protein>
    <recommendedName>
        <fullName evidence="2">NERD domain-containing protein</fullName>
    </recommendedName>
</protein>
<comment type="caution">
    <text evidence="3">The sequence shown here is derived from an EMBL/GenBank/DDBJ whole genome shotgun (WGS) entry which is preliminary data.</text>
</comment>
<name>A0ABS2NQ77_9FIRM</name>
<dbReference type="PROSITE" id="PS50965">
    <property type="entry name" value="NERD"/>
    <property type="match status" value="1"/>
</dbReference>